<protein>
    <submittedName>
        <fullName evidence="13">Protein TonB</fullName>
    </submittedName>
</protein>
<dbReference type="InterPro" id="IPR051045">
    <property type="entry name" value="TonB-dependent_transducer"/>
</dbReference>
<dbReference type="EMBL" id="FODY01000006">
    <property type="protein sequence ID" value="SEO85531.1"/>
    <property type="molecule type" value="Genomic_DNA"/>
</dbReference>
<dbReference type="GO" id="GO:0055085">
    <property type="term" value="P:transmembrane transport"/>
    <property type="evidence" value="ECO:0007669"/>
    <property type="project" value="InterPro"/>
</dbReference>
<comment type="subcellular location">
    <subcellularLocation>
        <location evidence="1">Cell inner membrane</location>
        <topology evidence="1">Single-pass membrane protein</topology>
        <orientation evidence="1">Periplasmic side</orientation>
    </subcellularLocation>
</comment>
<evidence type="ECO:0000256" key="11">
    <source>
        <dbReference type="SAM" id="Phobius"/>
    </source>
</evidence>
<keyword evidence="8 11" id="KW-1133">Transmembrane helix</keyword>
<dbReference type="InterPro" id="IPR037682">
    <property type="entry name" value="TonB_C"/>
</dbReference>
<keyword evidence="6 11" id="KW-0812">Transmembrane</keyword>
<evidence type="ECO:0000256" key="10">
    <source>
        <dbReference type="SAM" id="MobiDB-lite"/>
    </source>
</evidence>
<dbReference type="Gene3D" id="3.30.1150.10">
    <property type="match status" value="1"/>
</dbReference>
<evidence type="ECO:0000256" key="2">
    <source>
        <dbReference type="ARBA" id="ARBA00006555"/>
    </source>
</evidence>
<organism evidence="13 14">
    <name type="scientific">Propionispora vibrioides</name>
    <dbReference type="NCBI Taxonomy" id="112903"/>
    <lineage>
        <taxon>Bacteria</taxon>
        <taxon>Bacillati</taxon>
        <taxon>Bacillota</taxon>
        <taxon>Negativicutes</taxon>
        <taxon>Selenomonadales</taxon>
        <taxon>Sporomusaceae</taxon>
        <taxon>Propionispora</taxon>
    </lineage>
</organism>
<evidence type="ECO:0000256" key="6">
    <source>
        <dbReference type="ARBA" id="ARBA00022692"/>
    </source>
</evidence>
<dbReference type="STRING" id="112903.SAMN04490178_10612"/>
<dbReference type="PANTHER" id="PTHR33446:SF2">
    <property type="entry name" value="PROTEIN TONB"/>
    <property type="match status" value="1"/>
</dbReference>
<dbReference type="PROSITE" id="PS52015">
    <property type="entry name" value="TONB_CTD"/>
    <property type="match status" value="1"/>
</dbReference>
<keyword evidence="4" id="KW-1003">Cell membrane</keyword>
<keyword evidence="5" id="KW-0997">Cell inner membrane</keyword>
<keyword evidence="14" id="KW-1185">Reference proteome</keyword>
<dbReference type="AlphaFoldDB" id="A0A1H8T3L2"/>
<dbReference type="NCBIfam" id="TIGR01352">
    <property type="entry name" value="tonB_Cterm"/>
    <property type="match status" value="1"/>
</dbReference>
<keyword evidence="9 11" id="KW-0472">Membrane</keyword>
<evidence type="ECO:0000256" key="1">
    <source>
        <dbReference type="ARBA" id="ARBA00004383"/>
    </source>
</evidence>
<dbReference type="PANTHER" id="PTHR33446">
    <property type="entry name" value="PROTEIN TONB-RELATED"/>
    <property type="match status" value="1"/>
</dbReference>
<keyword evidence="3" id="KW-0813">Transport</keyword>
<comment type="similarity">
    <text evidence="2">Belongs to the TonB family.</text>
</comment>
<feature type="compositionally biased region" description="Polar residues" evidence="10">
    <location>
        <begin position="90"/>
        <end position="121"/>
    </location>
</feature>
<feature type="transmembrane region" description="Helical" evidence="11">
    <location>
        <begin position="12"/>
        <end position="31"/>
    </location>
</feature>
<dbReference type="InterPro" id="IPR006260">
    <property type="entry name" value="TonB/TolA_C"/>
</dbReference>
<evidence type="ECO:0000259" key="12">
    <source>
        <dbReference type="PROSITE" id="PS52015"/>
    </source>
</evidence>
<dbReference type="SUPFAM" id="SSF74653">
    <property type="entry name" value="TolA/TonB C-terminal domain"/>
    <property type="match status" value="1"/>
</dbReference>
<evidence type="ECO:0000256" key="3">
    <source>
        <dbReference type="ARBA" id="ARBA00022448"/>
    </source>
</evidence>
<dbReference type="GO" id="GO:0015031">
    <property type="term" value="P:protein transport"/>
    <property type="evidence" value="ECO:0007669"/>
    <property type="project" value="UniProtKB-KW"/>
</dbReference>
<proteinExistence type="inferred from homology"/>
<dbReference type="OrthoDB" id="9792439at2"/>
<dbReference type="GO" id="GO:0031992">
    <property type="term" value="F:energy transducer activity"/>
    <property type="evidence" value="ECO:0007669"/>
    <property type="project" value="TreeGrafter"/>
</dbReference>
<dbReference type="RefSeq" id="WP_091745059.1">
    <property type="nucleotide sequence ID" value="NZ_FODY01000006.1"/>
</dbReference>
<dbReference type="GO" id="GO:0098797">
    <property type="term" value="C:plasma membrane protein complex"/>
    <property type="evidence" value="ECO:0007669"/>
    <property type="project" value="TreeGrafter"/>
</dbReference>
<gene>
    <name evidence="13" type="ORF">SAMN04490178_10612</name>
</gene>
<accession>A0A1H8T3L2</accession>
<evidence type="ECO:0000256" key="4">
    <source>
        <dbReference type="ARBA" id="ARBA00022475"/>
    </source>
</evidence>
<feature type="compositionally biased region" description="Polar residues" evidence="10">
    <location>
        <begin position="133"/>
        <end position="145"/>
    </location>
</feature>
<name>A0A1H8T3L2_9FIRM</name>
<feature type="domain" description="TonB C-terminal" evidence="12">
    <location>
        <begin position="143"/>
        <end position="236"/>
    </location>
</feature>
<evidence type="ECO:0000256" key="5">
    <source>
        <dbReference type="ARBA" id="ARBA00022519"/>
    </source>
</evidence>
<dbReference type="Pfam" id="PF03544">
    <property type="entry name" value="TonB_C"/>
    <property type="match status" value="1"/>
</dbReference>
<feature type="region of interest" description="Disordered" evidence="10">
    <location>
        <begin position="73"/>
        <end position="148"/>
    </location>
</feature>
<evidence type="ECO:0000256" key="7">
    <source>
        <dbReference type="ARBA" id="ARBA00022927"/>
    </source>
</evidence>
<evidence type="ECO:0000313" key="14">
    <source>
        <dbReference type="Proteomes" id="UP000198847"/>
    </source>
</evidence>
<evidence type="ECO:0000256" key="8">
    <source>
        <dbReference type="ARBA" id="ARBA00022989"/>
    </source>
</evidence>
<evidence type="ECO:0000313" key="13">
    <source>
        <dbReference type="EMBL" id="SEO85531.1"/>
    </source>
</evidence>
<evidence type="ECO:0000256" key="9">
    <source>
        <dbReference type="ARBA" id="ARBA00023136"/>
    </source>
</evidence>
<dbReference type="Proteomes" id="UP000198847">
    <property type="component" value="Unassembled WGS sequence"/>
</dbReference>
<reference evidence="13 14" key="1">
    <citation type="submission" date="2016-10" db="EMBL/GenBank/DDBJ databases">
        <authorList>
            <person name="de Groot N.N."/>
        </authorList>
    </citation>
    <scope>NUCLEOTIDE SEQUENCE [LARGE SCALE GENOMIC DNA]</scope>
    <source>
        <strain evidence="13 14">DSM 13305</strain>
    </source>
</reference>
<sequence>MIKHPYSKAAGISLAIHTVLIGILTIGYSGMFTPPAVISPIEVEFALVNVVDQGDSLNKVNSSPAPAALQLERQAESSEQQTKLEGRIVNQKTAPAKSSQQSGANETSAVSATANEITTEGVTAASGGDVNEPSVNGPVNRSIIRSQPGYISGPRPVYPLDARRAGQEGTVVLRTLVSTDGSAVDVVVLTSSGCASLDEAAMRAVKKWRFAPARYGSTAVESYYDVRVKFRLDDWQ</sequence>
<keyword evidence="7" id="KW-0653">Protein transport</keyword>